<reference evidence="2" key="1">
    <citation type="journal article" date="2023" name="Nat. Plants">
        <title>Single-cell RNA sequencing provides a high-resolution roadmap for understanding the multicellular compartmentation of specialized metabolism.</title>
        <authorList>
            <person name="Sun S."/>
            <person name="Shen X."/>
            <person name="Li Y."/>
            <person name="Li Y."/>
            <person name="Wang S."/>
            <person name="Li R."/>
            <person name="Zhang H."/>
            <person name="Shen G."/>
            <person name="Guo B."/>
            <person name="Wei J."/>
            <person name="Xu J."/>
            <person name="St-Pierre B."/>
            <person name="Chen S."/>
            <person name="Sun C."/>
        </authorList>
    </citation>
    <scope>NUCLEOTIDE SEQUENCE [LARGE SCALE GENOMIC DNA]</scope>
</reference>
<evidence type="ECO:0000313" key="2">
    <source>
        <dbReference type="Proteomes" id="UP001060085"/>
    </source>
</evidence>
<name>A0ACC0BT88_CATRO</name>
<proteinExistence type="predicted"/>
<dbReference type="EMBL" id="CM044702">
    <property type="protein sequence ID" value="KAI5675806.1"/>
    <property type="molecule type" value="Genomic_DNA"/>
</dbReference>
<accession>A0ACC0BT88</accession>
<gene>
    <name evidence="1" type="ORF">M9H77_06756</name>
</gene>
<sequence>MLSGLHFHSSSALASTAHFFQSPRAQLKASWGPKTPKPNSKSLRNPNFFFITSPEFPKFLDSPSLSCSSFPHAVKLPSLYTPIPLHLHPLSDSTDDNYTENLQELTNLQIIPNGFSQVLPQESRERVFIQDPPWISSLLMKNFYYKAKLRQGFKIEFKDIERRKYLALRRRQIGAETEAWEKTVEEYRELEREMCEKNLAPNLPYFKKLFLGWFEPLRNAIEKEQKSEKTKKKKAAFAPYIDSLPADKMAVIVMHKVMALLMTGEKDDRCVRVVEAAVQIGVAVEYEVRVQRFLEKTKKSRRKATAAESQEELTNEMLILRKRVKSLIRRNRVAEAQKLVKSEKFKAWGRDTQAKLGCRLIQLLTETAYVQHPVSQPTDSPPDFRPAFRHYFKISTKEPGLNPTKRYGVIECDPVITSGLDRTVKHMIIPYVPMLVPPKKWKGYDKGGYLFLPSYLMRTHGSRQQQDAIKRAPTNQLQKVYEALDTLGNTKWRVNRRILNVVESIWAGGGNIAGLVNREDVPMPELCFDDAEEIKKWKWSVRKAKKINQERHSQRCDIELKLSVARKMKDEEGFYYPHNLDFRGRAYPMHPHLNHLSSDLCRGLLEFAEGRPLGKSGLRWLKIHLASLYGGGVEKLSYDERLAFVEDHLIDVVDSAEKPLNGKQWWLKAEDPFQCLAACINLSEALKSSSPHTVISYLPIHQDGSCNGLQHYAALGRDSMEAAAVNLVAGDKPADVYSEIAARVQDIIRRDSAKDLATDPNALIAKLLVDQVDRKLVKQTVMTSVYGVTYVGAREQIKRRLEEKGLIADDRLLFSAACYAAKVTLAALGELFQAARGIMAWLGDCAKVIASENEPVRWTTPLGLPVVQPYFKTQRHVIKTSLQVLALQREGTSVEPRKQRTAFPPNFVHSLDGSHMMMTAIACRDAGLRFAGVHDSFWTHACDVDQMNQILREKFVELYSMPILENLLESFRTSYPTLTFPDLPSRGNFHLQEVLDSPYFFN</sequence>
<organism evidence="1 2">
    <name type="scientific">Catharanthus roseus</name>
    <name type="common">Madagascar periwinkle</name>
    <name type="synonym">Vinca rosea</name>
    <dbReference type="NCBI Taxonomy" id="4058"/>
    <lineage>
        <taxon>Eukaryota</taxon>
        <taxon>Viridiplantae</taxon>
        <taxon>Streptophyta</taxon>
        <taxon>Embryophyta</taxon>
        <taxon>Tracheophyta</taxon>
        <taxon>Spermatophyta</taxon>
        <taxon>Magnoliopsida</taxon>
        <taxon>eudicotyledons</taxon>
        <taxon>Gunneridae</taxon>
        <taxon>Pentapetalae</taxon>
        <taxon>asterids</taxon>
        <taxon>lamiids</taxon>
        <taxon>Gentianales</taxon>
        <taxon>Apocynaceae</taxon>
        <taxon>Rauvolfioideae</taxon>
        <taxon>Vinceae</taxon>
        <taxon>Catharanthinae</taxon>
        <taxon>Catharanthus</taxon>
    </lineage>
</organism>
<protein>
    <submittedName>
        <fullName evidence="1">Uncharacterized protein</fullName>
    </submittedName>
</protein>
<evidence type="ECO:0000313" key="1">
    <source>
        <dbReference type="EMBL" id="KAI5675806.1"/>
    </source>
</evidence>
<keyword evidence="2" id="KW-1185">Reference proteome</keyword>
<dbReference type="Proteomes" id="UP001060085">
    <property type="component" value="Linkage Group LG02"/>
</dbReference>
<comment type="caution">
    <text evidence="1">The sequence shown here is derived from an EMBL/GenBank/DDBJ whole genome shotgun (WGS) entry which is preliminary data.</text>
</comment>